<name>X1E127_9ZZZZ</name>
<keyword evidence="5" id="KW-1133">Transmembrane helix</keyword>
<evidence type="ECO:0000256" key="4">
    <source>
        <dbReference type="ARBA" id="ARBA00022692"/>
    </source>
</evidence>
<comment type="subcellular location">
    <subcellularLocation>
        <location evidence="1">Cell membrane</location>
        <topology evidence="1">Multi-pass membrane protein</topology>
    </subcellularLocation>
</comment>
<dbReference type="InterPro" id="IPR011066">
    <property type="entry name" value="MscS_channel_C_sf"/>
</dbReference>
<dbReference type="Pfam" id="PF21082">
    <property type="entry name" value="MS_channel_3rd"/>
    <property type="match status" value="1"/>
</dbReference>
<dbReference type="Gene3D" id="2.30.30.60">
    <property type="match status" value="1"/>
</dbReference>
<evidence type="ECO:0000259" key="8">
    <source>
        <dbReference type="Pfam" id="PF21082"/>
    </source>
</evidence>
<dbReference type="Pfam" id="PF00924">
    <property type="entry name" value="MS_channel_2nd"/>
    <property type="match status" value="1"/>
</dbReference>
<evidence type="ECO:0000256" key="2">
    <source>
        <dbReference type="ARBA" id="ARBA00008017"/>
    </source>
</evidence>
<dbReference type="PANTHER" id="PTHR30347">
    <property type="entry name" value="POTASSIUM CHANNEL RELATED"/>
    <property type="match status" value="1"/>
</dbReference>
<feature type="domain" description="Mechanosensitive ion channel MscS" evidence="7">
    <location>
        <begin position="5"/>
        <end position="43"/>
    </location>
</feature>
<dbReference type="GO" id="GO:0055085">
    <property type="term" value="P:transmembrane transport"/>
    <property type="evidence" value="ECO:0007669"/>
    <property type="project" value="InterPro"/>
</dbReference>
<dbReference type="InterPro" id="IPR010920">
    <property type="entry name" value="LSM_dom_sf"/>
</dbReference>
<keyword evidence="6" id="KW-0472">Membrane</keyword>
<dbReference type="InterPro" id="IPR006685">
    <property type="entry name" value="MscS_channel_2nd"/>
</dbReference>
<feature type="non-terminal residue" evidence="9">
    <location>
        <position position="1"/>
    </location>
</feature>
<keyword evidence="3" id="KW-1003">Cell membrane</keyword>
<evidence type="ECO:0000256" key="5">
    <source>
        <dbReference type="ARBA" id="ARBA00022989"/>
    </source>
</evidence>
<keyword evidence="4" id="KW-0812">Transmembrane</keyword>
<evidence type="ECO:0000259" key="7">
    <source>
        <dbReference type="Pfam" id="PF00924"/>
    </source>
</evidence>
<comment type="caution">
    <text evidence="9">The sequence shown here is derived from an EMBL/GenBank/DDBJ whole genome shotgun (WGS) entry which is preliminary data.</text>
</comment>
<dbReference type="PANTHER" id="PTHR30347:SF1">
    <property type="entry name" value="MECHANOSENSITIVE CHANNEL MSCK"/>
    <property type="match status" value="1"/>
</dbReference>
<protein>
    <recommendedName>
        <fullName evidence="10">Mechanosensitive ion channel protein MscS</fullName>
    </recommendedName>
</protein>
<dbReference type="InterPro" id="IPR023408">
    <property type="entry name" value="MscS_beta-dom_sf"/>
</dbReference>
<proteinExistence type="inferred from homology"/>
<evidence type="ECO:0000256" key="3">
    <source>
        <dbReference type="ARBA" id="ARBA00022475"/>
    </source>
</evidence>
<evidence type="ECO:0008006" key="10">
    <source>
        <dbReference type="Google" id="ProtNLM"/>
    </source>
</evidence>
<dbReference type="InterPro" id="IPR049278">
    <property type="entry name" value="MS_channel_C"/>
</dbReference>
<dbReference type="SUPFAM" id="SSF82689">
    <property type="entry name" value="Mechanosensitive channel protein MscS (YggB), C-terminal domain"/>
    <property type="match status" value="1"/>
</dbReference>
<evidence type="ECO:0000256" key="6">
    <source>
        <dbReference type="ARBA" id="ARBA00023136"/>
    </source>
</evidence>
<sequence>DVDGLMVKVKSIGLRDTIVRTKDDSDILIPNSLLVQGKIGNYTLRDSLCRVWTAVGVSYSSDLKKVRDVLEKVCGGFDGLSAQHEPVVLLTDFGDSSVNYQVFVWIEDPWNTRAIKSRLNEAVWWGLKDAGIEISFPQLDVHFDKSLEVART</sequence>
<dbReference type="SUPFAM" id="SSF50182">
    <property type="entry name" value="Sm-like ribonucleoproteins"/>
    <property type="match status" value="1"/>
</dbReference>
<dbReference type="GO" id="GO:0005886">
    <property type="term" value="C:plasma membrane"/>
    <property type="evidence" value="ECO:0007669"/>
    <property type="project" value="UniProtKB-SubCell"/>
</dbReference>
<gene>
    <name evidence="9" type="ORF">S01H4_39813</name>
</gene>
<evidence type="ECO:0000313" key="9">
    <source>
        <dbReference type="EMBL" id="GAH02373.1"/>
    </source>
</evidence>
<evidence type="ECO:0000256" key="1">
    <source>
        <dbReference type="ARBA" id="ARBA00004651"/>
    </source>
</evidence>
<dbReference type="InterPro" id="IPR052702">
    <property type="entry name" value="MscS-like_channel"/>
</dbReference>
<comment type="similarity">
    <text evidence="2">Belongs to the MscS (TC 1.A.23) family.</text>
</comment>
<organism evidence="9">
    <name type="scientific">marine sediment metagenome</name>
    <dbReference type="NCBI Taxonomy" id="412755"/>
    <lineage>
        <taxon>unclassified sequences</taxon>
        <taxon>metagenomes</taxon>
        <taxon>ecological metagenomes</taxon>
    </lineage>
</organism>
<accession>X1E127</accession>
<dbReference type="EMBL" id="BART01021612">
    <property type="protein sequence ID" value="GAH02373.1"/>
    <property type="molecule type" value="Genomic_DNA"/>
</dbReference>
<dbReference type="Gene3D" id="3.30.70.100">
    <property type="match status" value="1"/>
</dbReference>
<reference evidence="9" key="1">
    <citation type="journal article" date="2014" name="Front. Microbiol.">
        <title>High frequency of phylogenetically diverse reductive dehalogenase-homologous genes in deep subseafloor sedimentary metagenomes.</title>
        <authorList>
            <person name="Kawai M."/>
            <person name="Futagami T."/>
            <person name="Toyoda A."/>
            <person name="Takaki Y."/>
            <person name="Nishi S."/>
            <person name="Hori S."/>
            <person name="Arai W."/>
            <person name="Tsubouchi T."/>
            <person name="Morono Y."/>
            <person name="Uchiyama I."/>
            <person name="Ito T."/>
            <person name="Fujiyama A."/>
            <person name="Inagaki F."/>
            <person name="Takami H."/>
        </authorList>
    </citation>
    <scope>NUCLEOTIDE SEQUENCE</scope>
    <source>
        <strain evidence="9">Expedition CK06-06</strain>
    </source>
</reference>
<feature type="domain" description="Mechanosensitive ion channel MscS C-terminal" evidence="8">
    <location>
        <begin position="54"/>
        <end position="134"/>
    </location>
</feature>
<dbReference type="AlphaFoldDB" id="X1E127"/>